<dbReference type="STRING" id="1945662.B0A89_01440"/>
<comment type="similarity">
    <text evidence="1 6">Belongs to the 5'-nucleotidase family.</text>
</comment>
<dbReference type="GO" id="GO:0000166">
    <property type="term" value="F:nucleotide binding"/>
    <property type="evidence" value="ECO:0007669"/>
    <property type="project" value="UniProtKB-KW"/>
</dbReference>
<dbReference type="KEGG" id="pcon:B0A89_01440"/>
<dbReference type="FunFam" id="3.60.21.10:FF:000020">
    <property type="entry name" value="NT5E isoform 4"/>
    <property type="match status" value="1"/>
</dbReference>
<dbReference type="Gene3D" id="3.90.780.10">
    <property type="entry name" value="5'-Nucleotidase, C-terminal domain"/>
    <property type="match status" value="1"/>
</dbReference>
<feature type="signal peptide" evidence="6">
    <location>
        <begin position="1"/>
        <end position="21"/>
    </location>
</feature>
<dbReference type="EMBL" id="CP020612">
    <property type="protein sequence ID" value="ARJ68508.1"/>
    <property type="molecule type" value="Genomic_DNA"/>
</dbReference>
<dbReference type="InterPro" id="IPR008334">
    <property type="entry name" value="5'-Nucleotdase_C"/>
</dbReference>
<name>A0A1W6CUF8_9RHOB</name>
<dbReference type="CDD" id="cd07409">
    <property type="entry name" value="MPP_CD73_N"/>
    <property type="match status" value="1"/>
</dbReference>
<dbReference type="PRINTS" id="PR01607">
    <property type="entry name" value="APYRASEFAMLY"/>
</dbReference>
<evidence type="ECO:0000313" key="9">
    <source>
        <dbReference type="EMBL" id="ARJ68508.1"/>
    </source>
</evidence>
<dbReference type="PANTHER" id="PTHR11575:SF24">
    <property type="entry name" value="5'-NUCLEOTIDASE"/>
    <property type="match status" value="1"/>
</dbReference>
<dbReference type="SUPFAM" id="SSF55816">
    <property type="entry name" value="5'-nucleotidase (syn. UDP-sugar hydrolase), C-terminal domain"/>
    <property type="match status" value="1"/>
</dbReference>
<dbReference type="InterPro" id="IPR036907">
    <property type="entry name" value="5'-Nucleotdase_C_sf"/>
</dbReference>
<evidence type="ECO:0000256" key="6">
    <source>
        <dbReference type="RuleBase" id="RU362119"/>
    </source>
</evidence>
<sequence>MKRIFLASAGIMALSVGAAQADYVLHILHTNDVHSRIEPINRYDSTCDAETLEKRECFGGVARLAAAIKARRDAIRAAGGNVIVLDAGDQYQGSLFYTTYKGRDTAEFMNAVGYDAMTLGNHEFDDGPDGAMVLLDGARFPVMSGNLDVSQADRLRGRLKKTVTLDVGGERIGLVSALAMDTPETSSPGPTVIFKDDIDSLRGDVQALTEAGVTKIIGLTHVGYGRDRQIAAQVPGLDAIIGGHSHTLLGGMEGAEGTYPAMVKGADGTEVPVATAYAYGKYLGDLTLTFDDAGKLIRAEGAPILLDQSWPEDEAIAARIRDMAAPIEALRARQVAEIAAPLGADRKDCRMRECGMGNAVADAMLDRVVAQGVTIAIQNGGGLRASIDAGPVTMGEVVSVLPFQNTLATFEASGATILAALENGASRMEEGAGRFAQVAGLKYTVDPEAPKGSRISDVQVREGAGWAPLDPGRIYGVVTNDYLRRGGDGYDVFATQARAAYDFGPDLADVLADYLAKQGPGYKAEPEGRITVR</sequence>
<gene>
    <name evidence="9" type="ORF">B0A89_01440</name>
</gene>
<proteinExistence type="inferred from homology"/>
<evidence type="ECO:0000259" key="8">
    <source>
        <dbReference type="Pfam" id="PF02872"/>
    </source>
</evidence>
<dbReference type="InterPro" id="IPR004843">
    <property type="entry name" value="Calcineurin-like_PHP"/>
</dbReference>
<evidence type="ECO:0000256" key="1">
    <source>
        <dbReference type="ARBA" id="ARBA00006654"/>
    </source>
</evidence>
<evidence type="ECO:0000259" key="7">
    <source>
        <dbReference type="Pfam" id="PF00149"/>
    </source>
</evidence>
<dbReference type="PANTHER" id="PTHR11575">
    <property type="entry name" value="5'-NUCLEOTIDASE-RELATED"/>
    <property type="match status" value="1"/>
</dbReference>
<dbReference type="PROSITE" id="PS00786">
    <property type="entry name" value="5_NUCLEOTIDASE_2"/>
    <property type="match status" value="1"/>
</dbReference>
<evidence type="ECO:0000256" key="2">
    <source>
        <dbReference type="ARBA" id="ARBA00022723"/>
    </source>
</evidence>
<dbReference type="SUPFAM" id="SSF56300">
    <property type="entry name" value="Metallo-dependent phosphatases"/>
    <property type="match status" value="1"/>
</dbReference>
<reference evidence="9 10" key="1">
    <citation type="submission" date="2017-03" db="EMBL/GenBank/DDBJ databases">
        <title>Genome sequence of Paracoccus contaminans isolated from a water microcosm.</title>
        <authorList>
            <person name="Aurass P."/>
            <person name="Karste S."/>
            <person name="Trost E."/>
            <person name="Glaeser S.P."/>
            <person name="Kaempfer P."/>
            <person name="Flieger A."/>
        </authorList>
    </citation>
    <scope>NUCLEOTIDE SEQUENCE [LARGE SCALE GENOMIC DNA]</scope>
    <source>
        <strain evidence="10">RKI 16-01929T\LMG 29738T\CCM 8701T\CIP 111112T</strain>
    </source>
</reference>
<dbReference type="InterPro" id="IPR006146">
    <property type="entry name" value="5'-Nucleotdase_CS"/>
</dbReference>
<dbReference type="InterPro" id="IPR006179">
    <property type="entry name" value="5_nucleotidase/apyrase"/>
</dbReference>
<dbReference type="Gene3D" id="3.60.21.10">
    <property type="match status" value="1"/>
</dbReference>
<dbReference type="GO" id="GO:0046872">
    <property type="term" value="F:metal ion binding"/>
    <property type="evidence" value="ECO:0007669"/>
    <property type="project" value="UniProtKB-KW"/>
</dbReference>
<keyword evidence="4 6" id="KW-0547">Nucleotide-binding</keyword>
<accession>A0A1W6CUF8</accession>
<dbReference type="GO" id="GO:0009166">
    <property type="term" value="P:nucleotide catabolic process"/>
    <property type="evidence" value="ECO:0007669"/>
    <property type="project" value="InterPro"/>
</dbReference>
<dbReference type="PROSITE" id="PS00785">
    <property type="entry name" value="5_NUCLEOTIDASE_1"/>
    <property type="match status" value="1"/>
</dbReference>
<organism evidence="9 10">
    <name type="scientific">Paracoccus contaminans</name>
    <dbReference type="NCBI Taxonomy" id="1945662"/>
    <lineage>
        <taxon>Bacteria</taxon>
        <taxon>Pseudomonadati</taxon>
        <taxon>Pseudomonadota</taxon>
        <taxon>Alphaproteobacteria</taxon>
        <taxon>Rhodobacterales</taxon>
        <taxon>Paracoccaceae</taxon>
        <taxon>Paracoccus</taxon>
    </lineage>
</organism>
<dbReference type="Proteomes" id="UP000193017">
    <property type="component" value="Chromosome"/>
</dbReference>
<keyword evidence="5 6" id="KW-0378">Hydrolase</keyword>
<keyword evidence="10" id="KW-1185">Reference proteome</keyword>
<dbReference type="Pfam" id="PF00149">
    <property type="entry name" value="Metallophos"/>
    <property type="match status" value="1"/>
</dbReference>
<protein>
    <submittedName>
        <fullName evidence="9">Multifunctional 2',3'-cyclic-nucleotide 2'-phosphodiesterase/5'-nucleotidase/3'-nucleotidase</fullName>
    </submittedName>
</protein>
<dbReference type="Pfam" id="PF02872">
    <property type="entry name" value="5_nucleotid_C"/>
    <property type="match status" value="1"/>
</dbReference>
<feature type="domain" description="Calcineurin-like phosphoesterase" evidence="7">
    <location>
        <begin position="26"/>
        <end position="247"/>
    </location>
</feature>
<evidence type="ECO:0000313" key="10">
    <source>
        <dbReference type="Proteomes" id="UP000193017"/>
    </source>
</evidence>
<evidence type="ECO:0000256" key="4">
    <source>
        <dbReference type="ARBA" id="ARBA00022741"/>
    </source>
</evidence>
<feature type="chain" id="PRO_5011831100" evidence="6">
    <location>
        <begin position="22"/>
        <end position="533"/>
    </location>
</feature>
<keyword evidence="3 6" id="KW-0732">Signal</keyword>
<dbReference type="OrthoDB" id="9803927at2"/>
<evidence type="ECO:0000256" key="5">
    <source>
        <dbReference type="ARBA" id="ARBA00022801"/>
    </source>
</evidence>
<keyword evidence="2" id="KW-0479">Metal-binding</keyword>
<feature type="domain" description="5'-Nucleotidase C-terminal" evidence="8">
    <location>
        <begin position="337"/>
        <end position="494"/>
    </location>
</feature>
<dbReference type="AlphaFoldDB" id="A0A1W6CUF8"/>
<dbReference type="GO" id="GO:0016788">
    <property type="term" value="F:hydrolase activity, acting on ester bonds"/>
    <property type="evidence" value="ECO:0007669"/>
    <property type="project" value="InterPro"/>
</dbReference>
<evidence type="ECO:0000256" key="3">
    <source>
        <dbReference type="ARBA" id="ARBA00022729"/>
    </source>
</evidence>
<dbReference type="InterPro" id="IPR029052">
    <property type="entry name" value="Metallo-depent_PP-like"/>
</dbReference>
<dbReference type="RefSeq" id="WP_085376617.1">
    <property type="nucleotide sequence ID" value="NZ_CP020612.1"/>
</dbReference>